<feature type="compositionally biased region" description="Gly residues" evidence="1">
    <location>
        <begin position="229"/>
        <end position="238"/>
    </location>
</feature>
<feature type="region of interest" description="Disordered" evidence="1">
    <location>
        <begin position="224"/>
        <end position="249"/>
    </location>
</feature>
<evidence type="ECO:0000256" key="1">
    <source>
        <dbReference type="SAM" id="MobiDB-lite"/>
    </source>
</evidence>
<proteinExistence type="predicted"/>
<organism evidence="2">
    <name type="scientific">Streptomyces sp. NBC_00008</name>
    <dbReference type="NCBI Taxonomy" id="2903610"/>
    <lineage>
        <taxon>Bacteria</taxon>
        <taxon>Bacillati</taxon>
        <taxon>Actinomycetota</taxon>
        <taxon>Actinomycetes</taxon>
        <taxon>Kitasatosporales</taxon>
        <taxon>Streptomycetaceae</taxon>
        <taxon>Streptomyces</taxon>
    </lineage>
</organism>
<gene>
    <name evidence="2" type="ORF">OG398_13995</name>
</gene>
<reference evidence="2" key="1">
    <citation type="submission" date="2022-10" db="EMBL/GenBank/DDBJ databases">
        <title>The complete genomes of actinobacterial strains from the NBC collection.</title>
        <authorList>
            <person name="Joergensen T.S."/>
            <person name="Alvarez Arevalo M."/>
            <person name="Sterndorff E.B."/>
            <person name="Faurdal D."/>
            <person name="Vuksanovic O."/>
            <person name="Mourched A.-S."/>
            <person name="Charusanti P."/>
            <person name="Shaw S."/>
            <person name="Blin K."/>
            <person name="Weber T."/>
        </authorList>
    </citation>
    <scope>NUCLEOTIDE SEQUENCE</scope>
    <source>
        <strain evidence="2">NBC_00008</strain>
    </source>
</reference>
<dbReference type="AlphaFoldDB" id="A0AAU2VPQ0"/>
<dbReference type="EMBL" id="CP108313">
    <property type="protein sequence ID" value="WTW69303.1"/>
    <property type="molecule type" value="Genomic_DNA"/>
</dbReference>
<accession>A0AAU2VPQ0</accession>
<evidence type="ECO:0000313" key="2">
    <source>
        <dbReference type="EMBL" id="WTW69303.1"/>
    </source>
</evidence>
<name>A0AAU2VPQ0_9ACTN</name>
<sequence>MRQLMGRISRGAAVLTSLLTAVLGLGLVLAPSAAAGGPTSMLVTSPDTGRTTALPVTDKRFDELGRLLGPSGRGDTERPPSLDEAVGTRQINITWMALDITPARIDRVFPGDDPDTVWIHTATEMPTTYRGYWHRAAKPKELLALFTDLELLGERSNKSGYTALFPRDWEDTAAYPAQDAGDPATAPSTASSSAHSTDGWWWAIPGLAAGVALVLGGQWWTRRREGEPGASGRGGEVTGTGPRQQLLDL</sequence>
<protein>
    <submittedName>
        <fullName evidence="2">Uncharacterized protein</fullName>
    </submittedName>
</protein>